<evidence type="ECO:0000313" key="2">
    <source>
        <dbReference type="Proteomes" id="UP000623440"/>
    </source>
</evidence>
<accession>A0ABR8E1E6</accession>
<name>A0ABR8E1E6_9NOSO</name>
<keyword evidence="2" id="KW-1185">Reference proteome</keyword>
<proteinExistence type="predicted"/>
<organism evidence="1 2">
    <name type="scientific">Nostoc flagelliforme FACHB-838</name>
    <dbReference type="NCBI Taxonomy" id="2692904"/>
    <lineage>
        <taxon>Bacteria</taxon>
        <taxon>Bacillati</taxon>
        <taxon>Cyanobacteriota</taxon>
        <taxon>Cyanophyceae</taxon>
        <taxon>Nostocales</taxon>
        <taxon>Nostocaceae</taxon>
        <taxon>Nostoc</taxon>
    </lineage>
</organism>
<reference evidence="1 2" key="1">
    <citation type="journal article" date="2020" name="ISME J.">
        <title>Comparative genomics reveals insights into cyanobacterial evolution and habitat adaptation.</title>
        <authorList>
            <person name="Chen M.Y."/>
            <person name="Teng W.K."/>
            <person name="Zhao L."/>
            <person name="Hu C.X."/>
            <person name="Zhou Y.K."/>
            <person name="Han B.P."/>
            <person name="Song L.R."/>
            <person name="Shu W.S."/>
        </authorList>
    </citation>
    <scope>NUCLEOTIDE SEQUENCE [LARGE SCALE GENOMIC DNA]</scope>
    <source>
        <strain evidence="1 2">FACHB-838</strain>
    </source>
</reference>
<dbReference type="EMBL" id="JACJSI010000159">
    <property type="protein sequence ID" value="MBD2534418.1"/>
    <property type="molecule type" value="Genomic_DNA"/>
</dbReference>
<protein>
    <recommendedName>
        <fullName evidence="3">Permease</fullName>
    </recommendedName>
</protein>
<sequence length="56" mass="6191">MFIGGIIGGRITLSLSSIWLQRIYLTVLTILTIVTLRKSLQPNQSTSTISQFTPLV</sequence>
<dbReference type="Proteomes" id="UP000623440">
    <property type="component" value="Unassembled WGS sequence"/>
</dbReference>
<evidence type="ECO:0000313" key="1">
    <source>
        <dbReference type="EMBL" id="MBD2534418.1"/>
    </source>
</evidence>
<evidence type="ECO:0008006" key="3">
    <source>
        <dbReference type="Google" id="ProtNLM"/>
    </source>
</evidence>
<comment type="caution">
    <text evidence="1">The sequence shown here is derived from an EMBL/GenBank/DDBJ whole genome shotgun (WGS) entry which is preliminary data.</text>
</comment>
<gene>
    <name evidence="1" type="ORF">H6G97_34910</name>
</gene>